<reference evidence="3 4" key="1">
    <citation type="journal article" date="2018" name="Gigascience">
        <title>Genomes of trombidid mites reveal novel predicted allergens and laterally-transferred genes associated with secondary metabolism.</title>
        <authorList>
            <person name="Dong X."/>
            <person name="Chaisiri K."/>
            <person name="Xia D."/>
            <person name="Armstrong S.D."/>
            <person name="Fang Y."/>
            <person name="Donnelly M.J."/>
            <person name="Kadowaki T."/>
            <person name="McGarry J.W."/>
            <person name="Darby A.C."/>
            <person name="Makepeace B.L."/>
        </authorList>
    </citation>
    <scope>NUCLEOTIDE SEQUENCE [LARGE SCALE GENOMIC DNA]</scope>
    <source>
        <strain evidence="3">UoL-UT</strain>
    </source>
</reference>
<keyword evidence="4" id="KW-1185">Reference proteome</keyword>
<dbReference type="PANTHER" id="PTHR44170">
    <property type="entry name" value="PROTEIN SIDEKICK"/>
    <property type="match status" value="1"/>
</dbReference>
<dbReference type="InterPro" id="IPR003961">
    <property type="entry name" value="FN3_dom"/>
</dbReference>
<evidence type="ECO:0000313" key="4">
    <source>
        <dbReference type="Proteomes" id="UP000288716"/>
    </source>
</evidence>
<accession>A0A443RU94</accession>
<dbReference type="Gene3D" id="2.60.40.10">
    <property type="entry name" value="Immunoglobulins"/>
    <property type="match status" value="2"/>
</dbReference>
<name>A0A443RU94_9ACAR</name>
<dbReference type="EMBL" id="NCKV01032650">
    <property type="protein sequence ID" value="RWS18907.1"/>
    <property type="molecule type" value="Genomic_DNA"/>
</dbReference>
<feature type="non-terminal residue" evidence="3">
    <location>
        <position position="170"/>
    </location>
</feature>
<dbReference type="SUPFAM" id="SSF49265">
    <property type="entry name" value="Fibronectin type III"/>
    <property type="match status" value="1"/>
</dbReference>
<keyword evidence="1" id="KW-1015">Disulfide bond</keyword>
<organism evidence="3 4">
    <name type="scientific">Leptotrombidium deliense</name>
    <dbReference type="NCBI Taxonomy" id="299467"/>
    <lineage>
        <taxon>Eukaryota</taxon>
        <taxon>Metazoa</taxon>
        <taxon>Ecdysozoa</taxon>
        <taxon>Arthropoda</taxon>
        <taxon>Chelicerata</taxon>
        <taxon>Arachnida</taxon>
        <taxon>Acari</taxon>
        <taxon>Acariformes</taxon>
        <taxon>Trombidiformes</taxon>
        <taxon>Prostigmata</taxon>
        <taxon>Anystina</taxon>
        <taxon>Parasitengona</taxon>
        <taxon>Trombiculoidea</taxon>
        <taxon>Trombiculidae</taxon>
        <taxon>Leptotrombidium</taxon>
    </lineage>
</organism>
<dbReference type="CDD" id="cd00063">
    <property type="entry name" value="FN3"/>
    <property type="match status" value="2"/>
</dbReference>
<dbReference type="SMART" id="SM00060">
    <property type="entry name" value="FN3"/>
    <property type="match status" value="2"/>
</dbReference>
<dbReference type="AlphaFoldDB" id="A0A443RU94"/>
<evidence type="ECO:0000256" key="1">
    <source>
        <dbReference type="ARBA" id="ARBA00023157"/>
    </source>
</evidence>
<comment type="caution">
    <text evidence="3">The sequence shown here is derived from an EMBL/GenBank/DDBJ whole genome shotgun (WGS) entry which is preliminary data.</text>
</comment>
<dbReference type="OrthoDB" id="10253954at2759"/>
<dbReference type="GO" id="GO:0098609">
    <property type="term" value="P:cell-cell adhesion"/>
    <property type="evidence" value="ECO:0007669"/>
    <property type="project" value="TreeGrafter"/>
</dbReference>
<dbReference type="VEuPathDB" id="VectorBase:LDEU013133"/>
<dbReference type="InterPro" id="IPR036116">
    <property type="entry name" value="FN3_sf"/>
</dbReference>
<evidence type="ECO:0000259" key="2">
    <source>
        <dbReference type="PROSITE" id="PS50853"/>
    </source>
</evidence>
<evidence type="ECO:0000313" key="3">
    <source>
        <dbReference type="EMBL" id="RWS18907.1"/>
    </source>
</evidence>
<dbReference type="Proteomes" id="UP000288716">
    <property type="component" value="Unassembled WGS sequence"/>
</dbReference>
<dbReference type="STRING" id="299467.A0A443RU94"/>
<dbReference type="PROSITE" id="PS50853">
    <property type="entry name" value="FN3"/>
    <property type="match status" value="2"/>
</dbReference>
<sequence>MWEPPPPEKHNGVITHYKINYAKIIEDDKTDYNENGIIEDDVTKVFQAQVGPNERSIVLKGLEEWTNYNISVLAGTVIGDGPPSNPLILRTDEAVPGEPRNVKVTAINSTSVKVEWKPPLNKEQNGLIRGYQIHVQEVNKAGDYINDALRYDVADGNAEEFNVTKLQPDT</sequence>
<dbReference type="Pfam" id="PF00041">
    <property type="entry name" value="fn3"/>
    <property type="match status" value="2"/>
</dbReference>
<dbReference type="GO" id="GO:0016020">
    <property type="term" value="C:membrane"/>
    <property type="evidence" value="ECO:0007669"/>
    <property type="project" value="UniProtKB-SubCell"/>
</dbReference>
<feature type="domain" description="Fibronectin type-III" evidence="2">
    <location>
        <begin position="1"/>
        <end position="94"/>
    </location>
</feature>
<dbReference type="PANTHER" id="PTHR44170:SF6">
    <property type="entry name" value="CONTACTIN"/>
    <property type="match status" value="1"/>
</dbReference>
<dbReference type="InterPro" id="IPR013783">
    <property type="entry name" value="Ig-like_fold"/>
</dbReference>
<feature type="domain" description="Fibronectin type-III" evidence="2">
    <location>
        <begin position="98"/>
        <end position="170"/>
    </location>
</feature>
<proteinExistence type="predicted"/>
<protein>
    <submittedName>
        <fullName evidence="3">Tyrosine-protein phosphatase Lar-like protein</fullName>
    </submittedName>
</protein>
<gene>
    <name evidence="3" type="ORF">B4U80_03531</name>
</gene>